<dbReference type="GO" id="GO:0016787">
    <property type="term" value="F:hydrolase activity"/>
    <property type="evidence" value="ECO:0007669"/>
    <property type="project" value="UniProtKB-KW"/>
</dbReference>
<dbReference type="Pfam" id="PF00144">
    <property type="entry name" value="Beta-lactamase"/>
    <property type="match status" value="1"/>
</dbReference>
<protein>
    <submittedName>
        <fullName evidence="2">Serine hydrolase</fullName>
    </submittedName>
</protein>
<gene>
    <name evidence="2" type="ORF">F1D05_34290</name>
</gene>
<feature type="domain" description="Beta-lactamase-related" evidence="1">
    <location>
        <begin position="36"/>
        <end position="299"/>
    </location>
</feature>
<dbReference type="Proteomes" id="UP000515563">
    <property type="component" value="Chromosome"/>
</dbReference>
<sequence>MSSLPRSTPEAQSLSADALDSFVAALDASEQEIQTMVLVRHGQIVLAEEWAPYRLTDRHMLFSVSKSFTSMAIGLLIGAGQLSLDDQVISFFGSDELPEKISDNLAAMKVRHLLTMTTGHSEDTVERLTRDRRMVGIFLGLEVEVEPGTLFVYNSGATYLLSAILQKVTGETLLDYLRPRLFEPLGATEATWDSSREGITTGGWGLNLNTESLAKFGQLLLQRGEWDGKQLIPAEWVDAATSKQVPNDNQDNPDWKRGYGLQFWRARHGAYRADGAFGQYCLVFPEQDATLVITSASADMQATLDIVWEHLLPVFEGATGDGTQRPTRLQILPPKGAVPTGNGRTYRFEPNQAMLVSARLDADGTGTFTFSTTAGLWETAVEKSQDIVCAPGDWRESTDELTDPPARMVTSAYADGDAFVATFRYLETPFAVTMTCRTDDDALVIDGLNNVGFGPATYTLRST</sequence>
<dbReference type="SUPFAM" id="SSF56601">
    <property type="entry name" value="beta-lactamase/transpeptidase-like"/>
    <property type="match status" value="1"/>
</dbReference>
<dbReference type="AlphaFoldDB" id="A0A7G6X744"/>
<dbReference type="Gene3D" id="3.40.710.10">
    <property type="entry name" value="DD-peptidase/beta-lactamase superfamily"/>
    <property type="match status" value="1"/>
</dbReference>
<dbReference type="InterPro" id="IPR001466">
    <property type="entry name" value="Beta-lactam-related"/>
</dbReference>
<dbReference type="PANTHER" id="PTHR43283:SF7">
    <property type="entry name" value="BETA-LACTAMASE-RELATED DOMAIN-CONTAINING PROTEIN"/>
    <property type="match status" value="1"/>
</dbReference>
<name>A0A7G6X744_9ACTN</name>
<reference evidence="2 3" key="2">
    <citation type="journal article" date="2020" name="Microbiol. Resour. Announc.">
        <title>Antarctic desert soil bacteria exhibit high novel natural product potential, evaluated through long-read genome sequencing and comparative genomics.</title>
        <authorList>
            <person name="Benaud N."/>
            <person name="Edwards R.J."/>
            <person name="Amos T.G."/>
            <person name="D'Agostino P.M."/>
            <person name="Gutierrez-Chavez C."/>
            <person name="Montgomery K."/>
            <person name="Nicetic I."/>
            <person name="Ferrari B.C."/>
        </authorList>
    </citation>
    <scope>NUCLEOTIDE SEQUENCE [LARGE SCALE GENOMIC DNA]</scope>
    <source>
        <strain evidence="2 3">SPB151</strain>
    </source>
</reference>
<accession>A0A7G6X744</accession>
<evidence type="ECO:0000313" key="2">
    <source>
        <dbReference type="EMBL" id="QNE22059.1"/>
    </source>
</evidence>
<dbReference type="InterPro" id="IPR012338">
    <property type="entry name" value="Beta-lactam/transpept-like"/>
</dbReference>
<organism evidence="2 3">
    <name type="scientific">Kribbella qitaiheensis</name>
    <dbReference type="NCBI Taxonomy" id="1544730"/>
    <lineage>
        <taxon>Bacteria</taxon>
        <taxon>Bacillati</taxon>
        <taxon>Actinomycetota</taxon>
        <taxon>Actinomycetes</taxon>
        <taxon>Propionibacteriales</taxon>
        <taxon>Kribbellaceae</taxon>
        <taxon>Kribbella</taxon>
    </lineage>
</organism>
<keyword evidence="2" id="KW-0378">Hydrolase</keyword>
<reference evidence="3" key="1">
    <citation type="submission" date="2019-09" db="EMBL/GenBank/DDBJ databases">
        <title>Antimicrobial potential of Antarctic Bacteria.</title>
        <authorList>
            <person name="Benaud N."/>
            <person name="Edwards R.J."/>
            <person name="Ferrari B.C."/>
        </authorList>
    </citation>
    <scope>NUCLEOTIDE SEQUENCE [LARGE SCALE GENOMIC DNA]</scope>
    <source>
        <strain evidence="3">SPB151</strain>
    </source>
</reference>
<keyword evidence="3" id="KW-1185">Reference proteome</keyword>
<evidence type="ECO:0000313" key="3">
    <source>
        <dbReference type="Proteomes" id="UP000515563"/>
    </source>
</evidence>
<proteinExistence type="predicted"/>
<evidence type="ECO:0000259" key="1">
    <source>
        <dbReference type="Pfam" id="PF00144"/>
    </source>
</evidence>
<dbReference type="EMBL" id="CP043661">
    <property type="protein sequence ID" value="QNE22059.1"/>
    <property type="molecule type" value="Genomic_DNA"/>
</dbReference>
<dbReference type="KEGG" id="kqi:F1D05_34290"/>
<dbReference type="PANTHER" id="PTHR43283">
    <property type="entry name" value="BETA-LACTAMASE-RELATED"/>
    <property type="match status" value="1"/>
</dbReference>
<dbReference type="RefSeq" id="WP_185444468.1">
    <property type="nucleotide sequence ID" value="NZ_CP043661.1"/>
</dbReference>
<dbReference type="InterPro" id="IPR050789">
    <property type="entry name" value="Diverse_Enzym_Activities"/>
</dbReference>